<dbReference type="InterPro" id="IPR027417">
    <property type="entry name" value="P-loop_NTPase"/>
</dbReference>
<evidence type="ECO:0000256" key="1">
    <source>
        <dbReference type="ARBA" id="ARBA00006611"/>
    </source>
</evidence>
<dbReference type="Proteomes" id="UP000244093">
    <property type="component" value="Unassembled WGS sequence"/>
</dbReference>
<dbReference type="Gene3D" id="3.40.50.300">
    <property type="entry name" value="P-loop containing nucleotide triphosphate hydrolases"/>
    <property type="match status" value="1"/>
</dbReference>
<dbReference type="Pfam" id="PF00437">
    <property type="entry name" value="T2SSE"/>
    <property type="match status" value="1"/>
</dbReference>
<dbReference type="CDD" id="cd01130">
    <property type="entry name" value="VirB11-like_ATPase"/>
    <property type="match status" value="1"/>
</dbReference>
<dbReference type="GO" id="GO:0016887">
    <property type="term" value="F:ATP hydrolysis activity"/>
    <property type="evidence" value="ECO:0007669"/>
    <property type="project" value="InterPro"/>
</dbReference>
<dbReference type="AlphaFoldDB" id="A0A2R7Y5L3"/>
<dbReference type="PANTHER" id="PTHR30486:SF6">
    <property type="entry name" value="TYPE IV PILUS RETRACTATION ATPASE PILT"/>
    <property type="match status" value="1"/>
</dbReference>
<organism evidence="3 4">
    <name type="scientific">Zestosphaera tikiterensis</name>
    <dbReference type="NCBI Taxonomy" id="1973259"/>
    <lineage>
        <taxon>Archaea</taxon>
        <taxon>Thermoproteota</taxon>
        <taxon>Thermoprotei</taxon>
        <taxon>Desulfurococcales</taxon>
        <taxon>Desulfurococcaceae</taxon>
        <taxon>Zestosphaera</taxon>
    </lineage>
</organism>
<dbReference type="InterPro" id="IPR050921">
    <property type="entry name" value="T4SS_GSP_E_ATPase"/>
</dbReference>
<evidence type="ECO:0000259" key="2">
    <source>
        <dbReference type="SMART" id="SM00382"/>
    </source>
</evidence>
<reference evidence="3" key="1">
    <citation type="submission" date="2017-04" db="EMBL/GenBank/DDBJ databases">
        <authorList>
            <person name="Afonso C.L."/>
            <person name="Miller P.J."/>
            <person name="Scott M.A."/>
            <person name="Spackman E."/>
            <person name="Goraichik I."/>
            <person name="Dimitrov K.M."/>
            <person name="Suarez D.L."/>
            <person name="Swayne D.E."/>
        </authorList>
    </citation>
    <scope>NUCLEOTIDE SEQUENCE</scope>
    <source>
        <strain evidence="3">NZ3</strain>
    </source>
</reference>
<dbReference type="SMART" id="SM00382">
    <property type="entry name" value="AAA"/>
    <property type="match status" value="1"/>
</dbReference>
<accession>A0A2R7Y5L3</accession>
<dbReference type="InterPro" id="IPR001482">
    <property type="entry name" value="T2SS/T4SS_dom"/>
</dbReference>
<reference evidence="3" key="2">
    <citation type="journal article" date="2018" name="Syst. Appl. Microbiol.">
        <title>A new symbiotic nanoarchaeote (Candidatus Nanoclepta minutus) and its host (Zestosphaera tikiterensis gen. nov., sp. nov.) from a New Zealand hot spring.</title>
        <authorList>
            <person name="St John E."/>
            <person name="Liu Y."/>
            <person name="Podar M."/>
            <person name="Stott M.B."/>
            <person name="Meneghin J."/>
            <person name="Chen Z."/>
            <person name="Lagutin K."/>
            <person name="Mitchell K."/>
            <person name="Reysenbach A.L."/>
        </authorList>
    </citation>
    <scope>NUCLEOTIDE SEQUENCE [LARGE SCALE GENOMIC DNA]</scope>
    <source>
        <strain evidence="3">NZ3</strain>
    </source>
</reference>
<dbReference type="SUPFAM" id="SSF52540">
    <property type="entry name" value="P-loop containing nucleoside triphosphate hydrolases"/>
    <property type="match status" value="1"/>
</dbReference>
<name>A0A2R7Y5L3_9CREN</name>
<comment type="similarity">
    <text evidence="1">Belongs to the GSP E family.</text>
</comment>
<comment type="caution">
    <text evidence="3">The sequence shown here is derived from an EMBL/GenBank/DDBJ whole genome shotgun (WGS) entry which is preliminary data.</text>
</comment>
<feature type="domain" description="AAA+ ATPase" evidence="2">
    <location>
        <begin position="251"/>
        <end position="409"/>
    </location>
</feature>
<dbReference type="InterPro" id="IPR003593">
    <property type="entry name" value="AAA+_ATPase"/>
</dbReference>
<dbReference type="EMBL" id="NBVN01000003">
    <property type="protein sequence ID" value="PUA32826.1"/>
    <property type="molecule type" value="Genomic_DNA"/>
</dbReference>
<dbReference type="PANTHER" id="PTHR30486">
    <property type="entry name" value="TWITCHING MOTILITY PROTEIN PILT"/>
    <property type="match status" value="1"/>
</dbReference>
<evidence type="ECO:0000313" key="3">
    <source>
        <dbReference type="EMBL" id="PUA32826.1"/>
    </source>
</evidence>
<sequence>MSVGEALRTLAEYKVSPYVSVVIFEGADAKLRYHVREPPLNETTLEILKHVLNRIYSDVDLIRRFSEVKSFDEALHEAEEVIQSLLKRKWAFPFKHFGKRLRDVSDEDLGSVAYYLARDLSGYGVLDPLLRDPHVEDITCDGVEIPVYVFHDMYEWLETNVVFTDVTSLEKVVRRLALRSGQEPTVARPIVEGVLRPEGYRVHIVLDVVSRRGHSFSIRKFRETPFTISELISRGTLDPAVAALLWLAIENKQGIVIYGPTGSGKTTLLNALTVFLPPEAKIVSAEDTPEIFLPFHENWMSMVTRLSVNPLIQDVNLQTQLESAMRQRPDVLILGEIRSREAYAFFQGVSTGHGGLTTVHAESLESLVRRLYSPPMSVPKSLIATAKLFVQTLRLTLRGEVVRKVTLIHETSDYNPSEDLITFKVVVKWFKEDDSWRLNLRSSKLIEAIAKSSMMSYDEVLEDLSRRATILYYAAVKNVDTVTLYTLVRTYRKKPHQIYETVLKSLGSSYGMKLYDEEEKRIL</sequence>
<dbReference type="Gene3D" id="3.30.450.380">
    <property type="match status" value="1"/>
</dbReference>
<proteinExistence type="inferred from homology"/>
<gene>
    <name evidence="3" type="ORF">B7O98_05160</name>
</gene>
<evidence type="ECO:0000313" key="4">
    <source>
        <dbReference type="Proteomes" id="UP000244093"/>
    </source>
</evidence>
<protein>
    <submittedName>
        <fullName evidence="3">Type II secretory protein</fullName>
    </submittedName>
</protein>